<reference evidence="3" key="1">
    <citation type="submission" date="2016-11" db="EMBL/GenBank/DDBJ databases">
        <authorList>
            <person name="Varghese N."/>
            <person name="Submissions S."/>
        </authorList>
    </citation>
    <scope>NUCLEOTIDE SEQUENCE [LARGE SCALE GENOMIC DNA]</scope>
    <source>
        <strain evidence="3">DSM 13643</strain>
    </source>
</reference>
<dbReference type="OrthoDB" id="1706490at2"/>
<evidence type="ECO:0000313" key="2">
    <source>
        <dbReference type="EMBL" id="SHH58101.1"/>
    </source>
</evidence>
<dbReference type="EMBL" id="FQXO01000028">
    <property type="protein sequence ID" value="SHH58101.1"/>
    <property type="molecule type" value="Genomic_DNA"/>
</dbReference>
<feature type="transmembrane region" description="Helical" evidence="1">
    <location>
        <begin position="176"/>
        <end position="197"/>
    </location>
</feature>
<organism evidence="2 3">
    <name type="scientific">Caloranaerobacter azorensis DSM 13643</name>
    <dbReference type="NCBI Taxonomy" id="1121264"/>
    <lineage>
        <taxon>Bacteria</taxon>
        <taxon>Bacillati</taxon>
        <taxon>Bacillota</taxon>
        <taxon>Tissierellia</taxon>
        <taxon>Tissierellales</taxon>
        <taxon>Thermohalobacteraceae</taxon>
        <taxon>Caloranaerobacter</taxon>
    </lineage>
</organism>
<accession>A0A1M5U5G6</accession>
<gene>
    <name evidence="2" type="ORF">SAMN02745135_01274</name>
</gene>
<keyword evidence="1" id="KW-0812">Transmembrane</keyword>
<dbReference type="Proteomes" id="UP000183967">
    <property type="component" value="Unassembled WGS sequence"/>
</dbReference>
<feature type="transmembrane region" description="Helical" evidence="1">
    <location>
        <begin position="299"/>
        <end position="320"/>
    </location>
</feature>
<sequence>MKSQTSYFNKAIIIEDLKRFWGIGALYFLALIFSGPIFFLIDIENTDTINSYFETYISIDNHVFQIIFAIIFPLILGTLIFRYMQLKNSTGMIHSFPFTRNILFNSHVLASSIILFIPIFVNFIIMFFIYNGIYTGINITAGDIYRWLLVTLILNYTVFLMTVFTGMISGVSLIQAILSLIFLLLPLGLTGLVMLTLDTMLFGYAVNDTIIENFALKVIPITGGLFGENINPLLIIWYITLLVILFLVSKFLYNRRNLESASDSIVFDILKPIFKYGVTFCSMILGGLYFSFAVTKNHFWLYFGFFIGALFGYIIAEMIIRKSIRAFNKLYGFIPFVIAAGLFFTIIDLDLIGYENKLPNLDEIEGAYFGSYVNEKSLKKDDLLIRNKNGIIYILKLHETIINNKSEIENTLSENRNRRIAIGYKLKNGSILMREYSVPQKMFNNNPYIKKIYELKEYKIINNSIFRIDPNKIQIIKINPMYSNEIITISNKNEIKEFIEAVKADILEESYEEMTTKQEPWAYINVEYIDNVKSHKPMIVPEWKKSYKNLENWLKEKGYYEKARITPNDIEYAVVKNIKGAENIDNIYDFESIKSKKIEIKDKEKIEKLLRTYENFSLNNKQYAVVFYLKNSNRIIGWYSDENVPDFIKNSI</sequence>
<keyword evidence="1" id="KW-1133">Transmembrane helix</keyword>
<keyword evidence="3" id="KW-1185">Reference proteome</keyword>
<feature type="transmembrane region" description="Helical" evidence="1">
    <location>
        <begin position="20"/>
        <end position="43"/>
    </location>
</feature>
<protein>
    <submittedName>
        <fullName evidence="2">ABC-2 type transport system permease protein</fullName>
    </submittedName>
</protein>
<dbReference type="RefSeq" id="WP_073196316.1">
    <property type="nucleotide sequence ID" value="NZ_FQXO01000028.1"/>
</dbReference>
<feature type="transmembrane region" description="Helical" evidence="1">
    <location>
        <begin position="63"/>
        <end position="81"/>
    </location>
</feature>
<feature type="transmembrane region" description="Helical" evidence="1">
    <location>
        <begin position="102"/>
        <end position="129"/>
    </location>
</feature>
<name>A0A1M5U5G6_9FIRM</name>
<evidence type="ECO:0000313" key="3">
    <source>
        <dbReference type="Proteomes" id="UP000183967"/>
    </source>
</evidence>
<feature type="transmembrane region" description="Helical" evidence="1">
    <location>
        <begin position="273"/>
        <end position="293"/>
    </location>
</feature>
<dbReference type="AlphaFoldDB" id="A0A1M5U5G6"/>
<keyword evidence="1" id="KW-0472">Membrane</keyword>
<evidence type="ECO:0000256" key="1">
    <source>
        <dbReference type="SAM" id="Phobius"/>
    </source>
</evidence>
<feature type="transmembrane region" description="Helical" evidence="1">
    <location>
        <begin position="144"/>
        <end position="164"/>
    </location>
</feature>
<feature type="transmembrane region" description="Helical" evidence="1">
    <location>
        <begin position="332"/>
        <end position="354"/>
    </location>
</feature>
<feature type="transmembrane region" description="Helical" evidence="1">
    <location>
        <begin position="235"/>
        <end position="253"/>
    </location>
</feature>
<proteinExistence type="predicted"/>